<evidence type="ECO:0000313" key="3">
    <source>
        <dbReference type="Proteomes" id="UP000603940"/>
    </source>
</evidence>
<dbReference type="RefSeq" id="WP_187777434.1">
    <property type="nucleotide sequence ID" value="NZ_JACTUZ010000010.1"/>
</dbReference>
<evidence type="ECO:0000313" key="2">
    <source>
        <dbReference type="EMBL" id="MBC9176269.1"/>
    </source>
</evidence>
<feature type="domain" description="Anti-sigma factor NepR" evidence="1">
    <location>
        <begin position="21"/>
        <end position="46"/>
    </location>
</feature>
<comment type="caution">
    <text evidence="2">The sequence shown here is derived from an EMBL/GenBank/DDBJ whole genome shotgun (WGS) entry which is preliminary data.</text>
</comment>
<dbReference type="Proteomes" id="UP000603940">
    <property type="component" value="Unassembled WGS sequence"/>
</dbReference>
<evidence type="ECO:0000259" key="1">
    <source>
        <dbReference type="Pfam" id="PF18557"/>
    </source>
</evidence>
<keyword evidence="3" id="KW-1185">Reference proteome</keyword>
<name>A0ABR7R3E5_9PROT</name>
<organism evidence="2 3">
    <name type="scientific">Pseudoroseomonas ludipueritiae</name>
    <dbReference type="NCBI Taxonomy" id="198093"/>
    <lineage>
        <taxon>Bacteria</taxon>
        <taxon>Pseudomonadati</taxon>
        <taxon>Pseudomonadota</taxon>
        <taxon>Alphaproteobacteria</taxon>
        <taxon>Acetobacterales</taxon>
        <taxon>Acetobacteraceae</taxon>
        <taxon>Pseudoroseomonas</taxon>
    </lineage>
</organism>
<sequence>MKRYGQMVSVEERALEQWTQRALKSQYDQTLEEPLPEDLLALVRQFPEQH</sequence>
<dbReference type="Pfam" id="PF18557">
    <property type="entry name" value="NepR"/>
    <property type="match status" value="1"/>
</dbReference>
<gene>
    <name evidence="2" type="ORF">IBL25_04865</name>
</gene>
<dbReference type="EMBL" id="JACTUZ010000010">
    <property type="protein sequence ID" value="MBC9176269.1"/>
    <property type="molecule type" value="Genomic_DNA"/>
</dbReference>
<accession>A0ABR7R3E5</accession>
<dbReference type="InterPro" id="IPR041649">
    <property type="entry name" value="NepR"/>
</dbReference>
<proteinExistence type="predicted"/>
<reference evidence="2 3" key="1">
    <citation type="journal article" date="2009" name="Int. J. Syst. Evol. Microbiol.">
        <title>Transfer of Teichococcus ludipueritiae and Muricoccus roseus to the genus Roseomonas, as Roseomonas ludipueritiae comb. nov. and Roseomonas rosea comb. nov., respectively, and emended description of the genus Roseomonas.</title>
        <authorList>
            <person name="Sanchez-Porro C."/>
            <person name="Gallego V."/>
            <person name="Busse H.J."/>
            <person name="Kampfer P."/>
            <person name="Ventosa A."/>
        </authorList>
    </citation>
    <scope>NUCLEOTIDE SEQUENCE [LARGE SCALE GENOMIC DNA]</scope>
    <source>
        <strain evidence="2 3">DSM 14915</strain>
    </source>
</reference>
<protein>
    <recommendedName>
        <fullName evidence="1">Anti-sigma factor NepR domain-containing protein</fullName>
    </recommendedName>
</protein>